<dbReference type="EMBL" id="JAYMYS010000001">
    <property type="protein sequence ID" value="KAK7411221.1"/>
    <property type="molecule type" value="Genomic_DNA"/>
</dbReference>
<evidence type="ECO:0000313" key="1">
    <source>
        <dbReference type="EMBL" id="KAK7411221.1"/>
    </source>
</evidence>
<evidence type="ECO:0000313" key="2">
    <source>
        <dbReference type="Proteomes" id="UP001386955"/>
    </source>
</evidence>
<proteinExistence type="predicted"/>
<keyword evidence="2" id="KW-1185">Reference proteome</keyword>
<reference evidence="1 2" key="1">
    <citation type="submission" date="2024-01" db="EMBL/GenBank/DDBJ databases">
        <title>The genomes of 5 underutilized Papilionoideae crops provide insights into root nodulation and disease resistanc.</title>
        <authorList>
            <person name="Jiang F."/>
        </authorList>
    </citation>
    <scope>NUCLEOTIDE SEQUENCE [LARGE SCALE GENOMIC DNA]</scope>
    <source>
        <strain evidence="1">DUOXIRENSHENG_FW03</strain>
        <tissue evidence="1">Leaves</tissue>
    </source>
</reference>
<gene>
    <name evidence="1" type="ORF">VNO78_02653</name>
</gene>
<sequence length="89" mass="9926">MMSIVVYLAVLRMIRFLVSGLVVPNVIKLSLVGCGVVLAKEILKACSHDFVFPLKSFKVESMLLTKHIEVIVLLSDKLLHSLKVISYLD</sequence>
<name>A0AAN9TB16_PSOTE</name>
<accession>A0AAN9TB16</accession>
<dbReference type="Proteomes" id="UP001386955">
    <property type="component" value="Unassembled WGS sequence"/>
</dbReference>
<organism evidence="1 2">
    <name type="scientific">Psophocarpus tetragonolobus</name>
    <name type="common">Winged bean</name>
    <name type="synonym">Dolichos tetragonolobus</name>
    <dbReference type="NCBI Taxonomy" id="3891"/>
    <lineage>
        <taxon>Eukaryota</taxon>
        <taxon>Viridiplantae</taxon>
        <taxon>Streptophyta</taxon>
        <taxon>Embryophyta</taxon>
        <taxon>Tracheophyta</taxon>
        <taxon>Spermatophyta</taxon>
        <taxon>Magnoliopsida</taxon>
        <taxon>eudicotyledons</taxon>
        <taxon>Gunneridae</taxon>
        <taxon>Pentapetalae</taxon>
        <taxon>rosids</taxon>
        <taxon>fabids</taxon>
        <taxon>Fabales</taxon>
        <taxon>Fabaceae</taxon>
        <taxon>Papilionoideae</taxon>
        <taxon>50 kb inversion clade</taxon>
        <taxon>NPAAA clade</taxon>
        <taxon>indigoferoid/millettioid clade</taxon>
        <taxon>Phaseoleae</taxon>
        <taxon>Psophocarpus</taxon>
    </lineage>
</organism>
<protein>
    <submittedName>
        <fullName evidence="1">Uncharacterized protein</fullName>
    </submittedName>
</protein>
<comment type="caution">
    <text evidence="1">The sequence shown here is derived from an EMBL/GenBank/DDBJ whole genome shotgun (WGS) entry which is preliminary data.</text>
</comment>
<dbReference type="AlphaFoldDB" id="A0AAN9TB16"/>